<dbReference type="PANTHER" id="PTHR30576">
    <property type="entry name" value="COLANIC BIOSYNTHESIS UDP-GLUCOSE LIPID CARRIER TRANSFERASE"/>
    <property type="match status" value="1"/>
</dbReference>
<keyword evidence="2" id="KW-1133">Transmembrane helix</keyword>
<accession>A0A139M9I5</accession>
<protein>
    <submittedName>
        <fullName evidence="4">Capsular polysaccharide biosynthesis protein Cps4E</fullName>
    </submittedName>
</protein>
<dbReference type="RefSeq" id="WP_061417613.1">
    <property type="nucleotide sequence ID" value="NZ_KQ969037.1"/>
</dbReference>
<feature type="domain" description="Bacterial sugar transferase" evidence="3">
    <location>
        <begin position="6"/>
        <end position="185"/>
    </location>
</feature>
<keyword evidence="2" id="KW-0812">Transmembrane</keyword>
<dbReference type="EMBL" id="LQOG01000030">
    <property type="protein sequence ID" value="KXT60207.1"/>
    <property type="molecule type" value="Genomic_DNA"/>
</dbReference>
<proteinExistence type="inferred from homology"/>
<feature type="transmembrane region" description="Helical" evidence="2">
    <location>
        <begin position="12"/>
        <end position="32"/>
    </location>
</feature>
<comment type="caution">
    <text evidence="4">The sequence shown here is derived from an EMBL/GenBank/DDBJ whole genome shotgun (WGS) entry which is preliminary data.</text>
</comment>
<dbReference type="AlphaFoldDB" id="A0A139M9I5"/>
<dbReference type="GO" id="GO:0016780">
    <property type="term" value="F:phosphotransferase activity, for other substituted phosphate groups"/>
    <property type="evidence" value="ECO:0007669"/>
    <property type="project" value="TreeGrafter"/>
</dbReference>
<gene>
    <name evidence="4" type="ORF">SORDD05_01086</name>
</gene>
<evidence type="ECO:0000313" key="4">
    <source>
        <dbReference type="EMBL" id="KXT60207.1"/>
    </source>
</evidence>
<dbReference type="InterPro" id="IPR003362">
    <property type="entry name" value="Bact_transf"/>
</dbReference>
<organism evidence="4 5">
    <name type="scientific">Streptococcus oralis</name>
    <dbReference type="NCBI Taxonomy" id="1303"/>
    <lineage>
        <taxon>Bacteria</taxon>
        <taxon>Bacillati</taxon>
        <taxon>Bacillota</taxon>
        <taxon>Bacilli</taxon>
        <taxon>Lactobacillales</taxon>
        <taxon>Streptococcaceae</taxon>
        <taxon>Streptococcus</taxon>
    </lineage>
</organism>
<dbReference type="PATRIC" id="fig|1303.76.peg.1132"/>
<evidence type="ECO:0000256" key="2">
    <source>
        <dbReference type="SAM" id="Phobius"/>
    </source>
</evidence>
<dbReference type="PANTHER" id="PTHR30576:SF10">
    <property type="entry name" value="SLL5057 PROTEIN"/>
    <property type="match status" value="1"/>
</dbReference>
<keyword evidence="2" id="KW-0472">Membrane</keyword>
<sequence length="199" mass="22800">MYRKIKRLGDILLSFIGIIVLFPVFIIIAIAIKLDSKGPVIFKQKRFGLHKESFYVFKFRTMKVESPKYVATRDLDKPEQWITKVGACLRKTSLDELPQLWNILVGDMSVVGPRPVAINELDLIKEREQYGANDILPGLTGWAQINGRDNLSTEMKAEIDGYYVKHMSLRMDLRCIVRTIPYVLKRKGIVEGSGKKELD</sequence>
<evidence type="ECO:0000259" key="3">
    <source>
        <dbReference type="Pfam" id="PF02397"/>
    </source>
</evidence>
<comment type="similarity">
    <text evidence="1">Belongs to the bacterial sugar transferase family.</text>
</comment>
<evidence type="ECO:0000256" key="1">
    <source>
        <dbReference type="ARBA" id="ARBA00006464"/>
    </source>
</evidence>
<name>A0A139M9I5_STROR</name>
<dbReference type="Pfam" id="PF02397">
    <property type="entry name" value="Bac_transf"/>
    <property type="match status" value="1"/>
</dbReference>
<reference evidence="4 5" key="1">
    <citation type="submission" date="2016-01" db="EMBL/GenBank/DDBJ databases">
        <title>Highly variable Streptococcus oralis are common among viridans streptococci isolated from primates.</title>
        <authorList>
            <person name="Denapaite D."/>
            <person name="Rieger M."/>
            <person name="Koendgen S."/>
            <person name="Brueckner R."/>
            <person name="Ochigava I."/>
            <person name="Kappeler P."/>
            <person name="Maetz-Rensing K."/>
            <person name="Leendertz F."/>
            <person name="Hakenbeck R."/>
        </authorList>
    </citation>
    <scope>NUCLEOTIDE SEQUENCE [LARGE SCALE GENOMIC DNA]</scope>
    <source>
        <strain evidence="4 5">DD05</strain>
    </source>
</reference>
<dbReference type="Proteomes" id="UP000070541">
    <property type="component" value="Unassembled WGS sequence"/>
</dbReference>
<evidence type="ECO:0000313" key="5">
    <source>
        <dbReference type="Proteomes" id="UP000070541"/>
    </source>
</evidence>